<reference evidence="2" key="1">
    <citation type="submission" date="2019-12" db="EMBL/GenBank/DDBJ databases">
        <title>An insight into the sialome of adult female Ixodes ricinus ticks feeding for 6 days.</title>
        <authorList>
            <person name="Perner J."/>
            <person name="Ribeiro J.M.C."/>
        </authorList>
    </citation>
    <scope>NUCLEOTIDE SEQUENCE</scope>
    <source>
        <strain evidence="2">Semi-engorged</strain>
        <tissue evidence="2">Salivary glands</tissue>
    </source>
</reference>
<dbReference type="EMBL" id="GIFC01014979">
    <property type="protein sequence ID" value="MXU97062.1"/>
    <property type="molecule type" value="Transcribed_RNA"/>
</dbReference>
<accession>A0A6B0V553</accession>
<protein>
    <submittedName>
        <fullName evidence="2">Putative secreted protein</fullName>
    </submittedName>
</protein>
<evidence type="ECO:0000256" key="1">
    <source>
        <dbReference type="SAM" id="SignalP"/>
    </source>
</evidence>
<evidence type="ECO:0000313" key="2">
    <source>
        <dbReference type="EMBL" id="MXU97062.1"/>
    </source>
</evidence>
<keyword evidence="1" id="KW-0732">Signal</keyword>
<proteinExistence type="predicted"/>
<sequence length="242" mass="26695">MLFTRKILLLTSMSSISFRGMLIWALTACPCCTCREPSTTQEEDIVATILTPDTDLWASTLISIDSWTAPLGLICPLMSTPPFFIWDFPPTLMAAVADPLTETRSGRPLLAGTVKEVSAKSTLLLRSRPLESDIFTIHSESSLKGVAALPPIWMPAISLPKNLRYPDALASPPYFSLTANFFPSSSILLSLMALLERMVFCWSCGNHFWMYLSTCSARAPASNRLIFLPKMSKDVPTIRLLG</sequence>
<feature type="chain" id="PRO_5025391631" evidence="1">
    <location>
        <begin position="35"/>
        <end position="242"/>
    </location>
</feature>
<feature type="signal peptide" evidence="1">
    <location>
        <begin position="1"/>
        <end position="34"/>
    </location>
</feature>
<dbReference type="AlphaFoldDB" id="A0A6B0V553"/>
<organism evidence="2">
    <name type="scientific">Ixodes ricinus</name>
    <name type="common">Common tick</name>
    <name type="synonym">Acarus ricinus</name>
    <dbReference type="NCBI Taxonomy" id="34613"/>
    <lineage>
        <taxon>Eukaryota</taxon>
        <taxon>Metazoa</taxon>
        <taxon>Ecdysozoa</taxon>
        <taxon>Arthropoda</taxon>
        <taxon>Chelicerata</taxon>
        <taxon>Arachnida</taxon>
        <taxon>Acari</taxon>
        <taxon>Parasitiformes</taxon>
        <taxon>Ixodida</taxon>
        <taxon>Ixodoidea</taxon>
        <taxon>Ixodidae</taxon>
        <taxon>Ixodinae</taxon>
        <taxon>Ixodes</taxon>
    </lineage>
</organism>
<name>A0A6B0V553_IXORI</name>